<organism evidence="2 3">
    <name type="scientific">Malus baccata</name>
    <name type="common">Siberian crab apple</name>
    <name type="synonym">Pyrus baccata</name>
    <dbReference type="NCBI Taxonomy" id="106549"/>
    <lineage>
        <taxon>Eukaryota</taxon>
        <taxon>Viridiplantae</taxon>
        <taxon>Streptophyta</taxon>
        <taxon>Embryophyta</taxon>
        <taxon>Tracheophyta</taxon>
        <taxon>Spermatophyta</taxon>
        <taxon>Magnoliopsida</taxon>
        <taxon>eudicotyledons</taxon>
        <taxon>Gunneridae</taxon>
        <taxon>Pentapetalae</taxon>
        <taxon>rosids</taxon>
        <taxon>fabids</taxon>
        <taxon>Rosales</taxon>
        <taxon>Rosaceae</taxon>
        <taxon>Amygdaloideae</taxon>
        <taxon>Maleae</taxon>
        <taxon>Malus</taxon>
    </lineage>
</organism>
<evidence type="ECO:0000256" key="1">
    <source>
        <dbReference type="SAM" id="SignalP"/>
    </source>
</evidence>
<comment type="caution">
    <text evidence="2">The sequence shown here is derived from an EMBL/GenBank/DDBJ whole genome shotgun (WGS) entry which is preliminary data.</text>
</comment>
<dbReference type="EMBL" id="VIEB01000369">
    <property type="protein sequence ID" value="TQD93407.1"/>
    <property type="molecule type" value="Genomic_DNA"/>
</dbReference>
<gene>
    <name evidence="2" type="ORF">C1H46_020996</name>
</gene>
<sequence length="93" mass="10187">MLGEGHLVIVKILCIGSLGVTSIEIQTINPSDTWDGGILWLKGLLKLGNQVEGGNLSRLFMAPLEQQVQRDFETAIVVEETPAEETYSLFQSV</sequence>
<keyword evidence="1" id="KW-0732">Signal</keyword>
<name>A0A540M3T4_MALBA</name>
<feature type="signal peptide" evidence="1">
    <location>
        <begin position="1"/>
        <end position="22"/>
    </location>
</feature>
<evidence type="ECO:0000313" key="3">
    <source>
        <dbReference type="Proteomes" id="UP000315295"/>
    </source>
</evidence>
<feature type="chain" id="PRO_5022217458" evidence="1">
    <location>
        <begin position="23"/>
        <end position="93"/>
    </location>
</feature>
<protein>
    <submittedName>
        <fullName evidence="2">Uncharacterized protein</fullName>
    </submittedName>
</protein>
<dbReference type="AlphaFoldDB" id="A0A540M3T4"/>
<proteinExistence type="predicted"/>
<keyword evidence="3" id="KW-1185">Reference proteome</keyword>
<reference evidence="2 3" key="1">
    <citation type="journal article" date="2019" name="G3 (Bethesda)">
        <title>Sequencing of a Wild Apple (Malus baccata) Genome Unravels the Differences Between Cultivated and Wild Apple Species Regarding Disease Resistance and Cold Tolerance.</title>
        <authorList>
            <person name="Chen X."/>
        </authorList>
    </citation>
    <scope>NUCLEOTIDE SEQUENCE [LARGE SCALE GENOMIC DNA]</scope>
    <source>
        <strain evidence="3">cv. Shandingzi</strain>
        <tissue evidence="2">Leaves</tissue>
    </source>
</reference>
<dbReference type="Proteomes" id="UP000315295">
    <property type="component" value="Unassembled WGS sequence"/>
</dbReference>
<evidence type="ECO:0000313" key="2">
    <source>
        <dbReference type="EMBL" id="TQD93407.1"/>
    </source>
</evidence>
<accession>A0A540M3T4</accession>